<protein>
    <submittedName>
        <fullName evidence="1">Glutamate/tyrosine decarboxylase-like PLP-dependent enzyme</fullName>
    </submittedName>
</protein>
<evidence type="ECO:0000313" key="2">
    <source>
        <dbReference type="Proteomes" id="UP001549031"/>
    </source>
</evidence>
<name>A0ABV2HBA5_9HYPH</name>
<comment type="caution">
    <text evidence="1">The sequence shown here is derived from an EMBL/GenBank/DDBJ whole genome shotgun (WGS) entry which is preliminary data.</text>
</comment>
<organism evidence="1 2">
    <name type="scientific">Pseudorhizobium tarimense</name>
    <dbReference type="NCBI Taxonomy" id="1079109"/>
    <lineage>
        <taxon>Bacteria</taxon>
        <taxon>Pseudomonadati</taxon>
        <taxon>Pseudomonadota</taxon>
        <taxon>Alphaproteobacteria</taxon>
        <taxon>Hyphomicrobiales</taxon>
        <taxon>Rhizobiaceae</taxon>
        <taxon>Rhizobium/Agrobacterium group</taxon>
        <taxon>Pseudorhizobium</taxon>
    </lineage>
</organism>
<reference evidence="1 2" key="1">
    <citation type="submission" date="2024-06" db="EMBL/GenBank/DDBJ databases">
        <title>Genomic Encyclopedia of Type Strains, Phase IV (KMG-IV): sequencing the most valuable type-strain genomes for metagenomic binning, comparative biology and taxonomic classification.</title>
        <authorList>
            <person name="Goeker M."/>
        </authorList>
    </citation>
    <scope>NUCLEOTIDE SEQUENCE [LARGE SCALE GENOMIC DNA]</scope>
    <source>
        <strain evidence="1 2">DSM 105042</strain>
    </source>
</reference>
<dbReference type="EMBL" id="JBEPLJ010000016">
    <property type="protein sequence ID" value="MET3587826.1"/>
    <property type="molecule type" value="Genomic_DNA"/>
</dbReference>
<evidence type="ECO:0000313" key="1">
    <source>
        <dbReference type="EMBL" id="MET3587826.1"/>
    </source>
</evidence>
<dbReference type="RefSeq" id="WP_247245445.1">
    <property type="nucleotide sequence ID" value="NZ_JALJRA010000015.1"/>
</dbReference>
<accession>A0ABV2HBA5</accession>
<proteinExistence type="predicted"/>
<gene>
    <name evidence="1" type="ORF">ABID21_003957</name>
</gene>
<dbReference type="Proteomes" id="UP001549031">
    <property type="component" value="Unassembled WGS sequence"/>
</dbReference>
<sequence>MHTYQRYSPHATRPGAIVVRLYRSGGEIRGYIREVAEPQTDDTIFPGEEMEPEVAFRMADNKNRDTNQPVFVELTEGVTWDPAWGEIAK</sequence>
<keyword evidence="2" id="KW-1185">Reference proteome</keyword>